<sequence>MVPEPPATVLVDLDGTVCAQLPRACEYLDAEYGVSVAPADVDAWSWRVPGHDAHAHIGEVIVELMEERPEWFLGGLDPLPGVAEGMAALSDAGYEVHIATHRIPETHDVSKAWLADHGVEYDRFVHDVPANKGHLDGDALLDDYHGNVADALAAGKAGVLVRQPYSDPAACAGAHVVDGWDDVTDLFC</sequence>
<dbReference type="InterPro" id="IPR036412">
    <property type="entry name" value="HAD-like_sf"/>
</dbReference>
<evidence type="ECO:0008006" key="3">
    <source>
        <dbReference type="Google" id="ProtNLM"/>
    </source>
</evidence>
<organism evidence="1 2">
    <name type="scientific">Halosegnis marinus</name>
    <dbReference type="NCBI Taxonomy" id="3034023"/>
    <lineage>
        <taxon>Archaea</taxon>
        <taxon>Methanobacteriati</taxon>
        <taxon>Methanobacteriota</taxon>
        <taxon>Stenosarchaea group</taxon>
        <taxon>Halobacteria</taxon>
        <taxon>Halobacteriales</taxon>
        <taxon>Natronomonadaceae</taxon>
        <taxon>Halosegnis</taxon>
    </lineage>
</organism>
<dbReference type="EMBL" id="JBHTAP010000001">
    <property type="protein sequence ID" value="MFC7235111.1"/>
    <property type="molecule type" value="Genomic_DNA"/>
</dbReference>
<proteinExistence type="predicted"/>
<dbReference type="Gene3D" id="3.40.50.1000">
    <property type="entry name" value="HAD superfamily/HAD-like"/>
    <property type="match status" value="1"/>
</dbReference>
<evidence type="ECO:0000313" key="2">
    <source>
        <dbReference type="Proteomes" id="UP001596398"/>
    </source>
</evidence>
<reference evidence="1 2" key="1">
    <citation type="journal article" date="2019" name="Int. J. Syst. Evol. Microbiol.">
        <title>The Global Catalogue of Microorganisms (GCM) 10K type strain sequencing project: providing services to taxonomists for standard genome sequencing and annotation.</title>
        <authorList>
            <consortium name="The Broad Institute Genomics Platform"/>
            <consortium name="The Broad Institute Genome Sequencing Center for Infectious Disease"/>
            <person name="Wu L."/>
            <person name="Ma J."/>
        </authorList>
    </citation>
    <scope>NUCLEOTIDE SEQUENCE [LARGE SCALE GENOMIC DNA]</scope>
    <source>
        <strain evidence="1 2">DT85</strain>
    </source>
</reference>
<evidence type="ECO:0000313" key="1">
    <source>
        <dbReference type="EMBL" id="MFC7235111.1"/>
    </source>
</evidence>
<dbReference type="GeneID" id="79266794"/>
<protein>
    <recommendedName>
        <fullName evidence="3">HAD family hydrolase</fullName>
    </recommendedName>
</protein>
<dbReference type="InterPro" id="IPR023214">
    <property type="entry name" value="HAD_sf"/>
</dbReference>
<dbReference type="AlphaFoldDB" id="A0ABD5ZNG8"/>
<dbReference type="InterPro" id="IPR010708">
    <property type="entry name" value="5'(3')-deoxyribonucleotidase"/>
</dbReference>
<comment type="caution">
    <text evidence="1">The sequence shown here is derived from an EMBL/GenBank/DDBJ whole genome shotgun (WGS) entry which is preliminary data.</text>
</comment>
<gene>
    <name evidence="1" type="ORF">ACFQJ4_07255</name>
</gene>
<keyword evidence="2" id="KW-1185">Reference proteome</keyword>
<dbReference type="RefSeq" id="WP_276236133.1">
    <property type="nucleotide sequence ID" value="NZ_CP119802.1"/>
</dbReference>
<dbReference type="SUPFAM" id="SSF56784">
    <property type="entry name" value="HAD-like"/>
    <property type="match status" value="1"/>
</dbReference>
<name>A0ABD5ZNG8_9EURY</name>
<dbReference type="Pfam" id="PF06941">
    <property type="entry name" value="NT5C"/>
    <property type="match status" value="1"/>
</dbReference>
<dbReference type="Proteomes" id="UP001596398">
    <property type="component" value="Unassembled WGS sequence"/>
</dbReference>
<accession>A0ABD5ZNG8</accession>